<dbReference type="SUPFAM" id="SSF82693">
    <property type="entry name" value="Multidrug efflux transporter AcrB pore domain, PN1, PN2, PC1 and PC2 subdomains"/>
    <property type="match status" value="3"/>
</dbReference>
<reference evidence="3" key="1">
    <citation type="journal article" date="2019" name="Int. J. Syst. Evol. Microbiol.">
        <title>The Global Catalogue of Microorganisms (GCM) 10K type strain sequencing project: providing services to taxonomists for standard genome sequencing and annotation.</title>
        <authorList>
            <consortium name="The Broad Institute Genomics Platform"/>
            <consortium name="The Broad Institute Genome Sequencing Center for Infectious Disease"/>
            <person name="Wu L."/>
            <person name="Ma J."/>
        </authorList>
    </citation>
    <scope>NUCLEOTIDE SEQUENCE [LARGE SCALE GENOMIC DNA]</scope>
    <source>
        <strain evidence="3">KCTC 33842</strain>
    </source>
</reference>
<dbReference type="InterPro" id="IPR027463">
    <property type="entry name" value="AcrB_DN_DC_subdom"/>
</dbReference>
<dbReference type="Proteomes" id="UP001597475">
    <property type="component" value="Unassembled WGS sequence"/>
</dbReference>
<feature type="transmembrane region" description="Helical" evidence="1">
    <location>
        <begin position="887"/>
        <end position="906"/>
    </location>
</feature>
<gene>
    <name evidence="2" type="ORF">ACFSR9_03265</name>
</gene>
<keyword evidence="1" id="KW-1133">Transmembrane helix</keyword>
<feature type="transmembrane region" description="Helical" evidence="1">
    <location>
        <begin position="943"/>
        <end position="967"/>
    </location>
</feature>
<dbReference type="PANTHER" id="PTHR32063">
    <property type="match status" value="1"/>
</dbReference>
<feature type="transmembrane region" description="Helical" evidence="1">
    <location>
        <begin position="374"/>
        <end position="393"/>
    </location>
</feature>
<dbReference type="Pfam" id="PF00873">
    <property type="entry name" value="ACR_tran"/>
    <property type="match status" value="2"/>
</dbReference>
<dbReference type="Gene3D" id="1.20.1640.10">
    <property type="entry name" value="Multidrug efflux transporter AcrB transmembrane domain"/>
    <property type="match status" value="3"/>
</dbReference>
<comment type="caution">
    <text evidence="2">The sequence shown here is derived from an EMBL/GenBank/DDBJ whole genome shotgun (WGS) entry which is preliminary data.</text>
</comment>
<feature type="transmembrane region" description="Helical" evidence="1">
    <location>
        <begin position="988"/>
        <end position="1006"/>
    </location>
</feature>
<dbReference type="InterPro" id="IPR001036">
    <property type="entry name" value="Acrflvin-R"/>
</dbReference>
<keyword evidence="1" id="KW-0472">Membrane</keyword>
<feature type="transmembrane region" description="Helical" evidence="1">
    <location>
        <begin position="400"/>
        <end position="420"/>
    </location>
</feature>
<dbReference type="EMBL" id="JBHUMK010000012">
    <property type="protein sequence ID" value="MFD2608458.1"/>
    <property type="molecule type" value="Genomic_DNA"/>
</dbReference>
<dbReference type="Gene3D" id="3.30.70.1430">
    <property type="entry name" value="Multidrug efflux transporter AcrB pore domain"/>
    <property type="match status" value="2"/>
</dbReference>
<keyword evidence="3" id="KW-1185">Reference proteome</keyword>
<feature type="transmembrane region" description="Helical" evidence="1">
    <location>
        <begin position="913"/>
        <end position="931"/>
    </location>
</feature>
<dbReference type="SUPFAM" id="SSF82714">
    <property type="entry name" value="Multidrug efflux transporter AcrB TolC docking domain, DN and DC subdomains"/>
    <property type="match status" value="2"/>
</dbReference>
<dbReference type="Gene3D" id="3.30.2090.10">
    <property type="entry name" value="Multidrug efflux transporter AcrB TolC docking domain, DN and DC subdomains"/>
    <property type="match status" value="3"/>
</dbReference>
<dbReference type="Gene3D" id="3.30.70.1320">
    <property type="entry name" value="Multidrug efflux transporter AcrB pore domain like"/>
    <property type="match status" value="2"/>
</dbReference>
<protein>
    <submittedName>
        <fullName evidence="2">Efflux RND transporter permease subunit</fullName>
    </submittedName>
</protein>
<feature type="transmembrane region" description="Helical" evidence="1">
    <location>
        <begin position="1018"/>
        <end position="1043"/>
    </location>
</feature>
<dbReference type="SUPFAM" id="SSF82866">
    <property type="entry name" value="Multidrug efflux transporter AcrB transmembrane domain"/>
    <property type="match status" value="2"/>
</dbReference>
<dbReference type="RefSeq" id="WP_386842994.1">
    <property type="nucleotide sequence ID" value="NZ_JBHUMK010000012.1"/>
</dbReference>
<dbReference type="PANTHER" id="PTHR32063:SF0">
    <property type="entry name" value="SWARMING MOTILITY PROTEIN SWRC"/>
    <property type="match status" value="1"/>
</dbReference>
<evidence type="ECO:0000256" key="1">
    <source>
        <dbReference type="SAM" id="Phobius"/>
    </source>
</evidence>
<organism evidence="2 3">
    <name type="scientific">Deinococcus taklimakanensis</name>
    <dbReference type="NCBI Taxonomy" id="536443"/>
    <lineage>
        <taxon>Bacteria</taxon>
        <taxon>Thermotogati</taxon>
        <taxon>Deinococcota</taxon>
        <taxon>Deinococci</taxon>
        <taxon>Deinococcales</taxon>
        <taxon>Deinococcaceae</taxon>
        <taxon>Deinococcus</taxon>
    </lineage>
</organism>
<name>A0ABW5P270_9DEIO</name>
<proteinExistence type="predicted"/>
<keyword evidence="1" id="KW-0812">Transmembrane</keyword>
<dbReference type="PRINTS" id="PR00702">
    <property type="entry name" value="ACRIFLAVINRP"/>
</dbReference>
<feature type="transmembrane region" description="Helical" evidence="1">
    <location>
        <begin position="471"/>
        <end position="491"/>
    </location>
</feature>
<accession>A0ABW5P270</accession>
<evidence type="ECO:0000313" key="3">
    <source>
        <dbReference type="Proteomes" id="UP001597475"/>
    </source>
</evidence>
<sequence length="1064" mass="109935">MKGLIRFTQRNASLVLLASLLVVVFGLFAARSLKQELLPDINFPVVTVVTPYPLAAPSEVETQVTRPLETALANLKDLDSYSSTSSENVSVIVLNFRFGTDLNQAEARVNSAVSRVRAQLPQTATDSNVAAIRFGDAPILNLVATADGQGGEALQRQVAARLVPQLEAVAGVSRVDVTGKGEPEVRVTLRPADLREQGVTFDAVAQALQAAPLSFPVGTLREGNLQLPVKIEGAASTVAALSGLVVGATPDLSALPATAVPGSGPGKVPLPGAVNLAQANPAQASAAPPASVPLKPVLLSDVADVELVTAPASSVTRFDGQPALGLAVYKAQGANTVQVAEAVKAVLNGSADLGADVRVVQDQATPIQKGVKSLLTEGLFGALFAVLVVALFLRDARATLITALSIPVSLLVALILLQFQGLTLNVLTLGGLTVALGRLIDDAIVVVENIYHKLDQGLSPRQATLEGASEVASPVLSSTLATVAVFLPLAFVSGVAGEFLRPLALAVTLSILASLLVAFTLVPLLGGLFLRRGSARAPGRVSTLERLYSPVIAWVTRRPGWTLALALAALVGSASLVGRIPTNFIDPGESDRVQVNLTLPAGTRLDRADAVAADLERRLKGVPGLESVETTAGTASGAFAALGGGGSGMPVRLTLIPEAEQDLDDLTDRVQAALKGVPGELNVTQGAAGSGGFSNALKINIQADRTQDLNTASARITRALQGVKEVENVRSSVRESQPQLSIRLDSQEAVRRGVVGMQAVSAVQNALNGKVAATLPAEDGALDVRVTYPEGEYGSVAALKDLTLRSASGAEVRLGDIARIERVASPVSLSRENGERLATVQADPTVTNISAANSAVKAALNDVKLPAGATWSLGGVTEQQDQAFSSLGVSILAAVGLVYLIMVAAFRSLLTPLILLVSIPLVAVGAFPLMAATGTPLGLSTMFAFLLLTGIVVTNAIVLIDLVEHLIAQGKDVRQALQEGGARRVRPIVMTALATIFALLPLALGLSESAGIVGKPLAVTVIGGLASSTVLTLAVVPALYLLVQGRRQHRVRERRGGELAETTL</sequence>
<feature type="transmembrane region" description="Helical" evidence="1">
    <location>
        <begin position="503"/>
        <end position="530"/>
    </location>
</feature>
<dbReference type="Gene3D" id="3.30.70.1440">
    <property type="entry name" value="Multidrug efflux transporter AcrB pore domain"/>
    <property type="match status" value="1"/>
</dbReference>
<evidence type="ECO:0000313" key="2">
    <source>
        <dbReference type="EMBL" id="MFD2608458.1"/>
    </source>
</evidence>